<reference evidence="9" key="2">
    <citation type="submission" date="2021-04" db="EMBL/GenBank/DDBJ databases">
        <authorList>
            <person name="Gilroy R."/>
        </authorList>
    </citation>
    <scope>NUCLEOTIDE SEQUENCE</scope>
    <source>
        <strain evidence="9">ChiHecec2B26-12326</strain>
    </source>
</reference>
<dbReference type="PANTHER" id="PTHR43133:SF45">
    <property type="entry name" value="RNA POLYMERASE ECF-TYPE SIGMA FACTOR"/>
    <property type="match status" value="1"/>
</dbReference>
<dbReference type="InterPro" id="IPR000838">
    <property type="entry name" value="RNA_pol_sigma70_ECF_CS"/>
</dbReference>
<evidence type="ECO:0000256" key="4">
    <source>
        <dbReference type="ARBA" id="ARBA00023125"/>
    </source>
</evidence>
<dbReference type="AlphaFoldDB" id="A0A9D1XQ24"/>
<dbReference type="GO" id="GO:0016987">
    <property type="term" value="F:sigma factor activity"/>
    <property type="evidence" value="ECO:0007669"/>
    <property type="project" value="UniProtKB-KW"/>
</dbReference>
<keyword evidence="2 6" id="KW-0805">Transcription regulation</keyword>
<dbReference type="EMBL" id="DXEN01000021">
    <property type="protein sequence ID" value="HIX85682.1"/>
    <property type="molecule type" value="Genomic_DNA"/>
</dbReference>
<dbReference type="PANTHER" id="PTHR43133">
    <property type="entry name" value="RNA POLYMERASE ECF-TYPE SIGMA FACTO"/>
    <property type="match status" value="1"/>
</dbReference>
<accession>A0A9D1XQ24</accession>
<dbReference type="Pfam" id="PF04542">
    <property type="entry name" value="Sigma70_r2"/>
    <property type="match status" value="1"/>
</dbReference>
<comment type="similarity">
    <text evidence="1 6">Belongs to the sigma-70 factor family. ECF subfamily.</text>
</comment>
<dbReference type="InterPro" id="IPR007627">
    <property type="entry name" value="RNA_pol_sigma70_r2"/>
</dbReference>
<evidence type="ECO:0000256" key="6">
    <source>
        <dbReference type="RuleBase" id="RU000716"/>
    </source>
</evidence>
<dbReference type="PROSITE" id="PS01063">
    <property type="entry name" value="SIGMA70_ECF"/>
    <property type="match status" value="1"/>
</dbReference>
<name>A0A9D1XQ24_9BACT</name>
<dbReference type="InterPro" id="IPR013249">
    <property type="entry name" value="RNA_pol_sigma70_r4_t2"/>
</dbReference>
<comment type="caution">
    <text evidence="9">The sequence shown here is derived from an EMBL/GenBank/DDBJ whole genome shotgun (WGS) entry which is preliminary data.</text>
</comment>
<dbReference type="Pfam" id="PF08281">
    <property type="entry name" value="Sigma70_r4_2"/>
    <property type="match status" value="1"/>
</dbReference>
<dbReference type="InterPro" id="IPR014284">
    <property type="entry name" value="RNA_pol_sigma-70_dom"/>
</dbReference>
<dbReference type="InterPro" id="IPR013324">
    <property type="entry name" value="RNA_pol_sigma_r3/r4-like"/>
</dbReference>
<keyword evidence="5 6" id="KW-0804">Transcription</keyword>
<sequence>MELYSDTYYIHRILAGDTACFACLLDRYSRPIHALIYKVTQNAEDAEELAQDAFLKAYTSLASFKGECSFSTWLYRIAYNTALSAVRKKKHEFLAIEESALDNVSEEEAAHLLDQEAPSERVRYLEAALGQLPPDERALLLLFYWKERTIDELAGITGLTTANVKVRLHRIRKKLYVLIKRMEDESDRRIS</sequence>
<evidence type="ECO:0000313" key="10">
    <source>
        <dbReference type="Proteomes" id="UP000823847"/>
    </source>
</evidence>
<evidence type="ECO:0000256" key="5">
    <source>
        <dbReference type="ARBA" id="ARBA00023163"/>
    </source>
</evidence>
<dbReference type="CDD" id="cd06171">
    <property type="entry name" value="Sigma70_r4"/>
    <property type="match status" value="1"/>
</dbReference>
<dbReference type="NCBIfam" id="TIGR02937">
    <property type="entry name" value="sigma70-ECF"/>
    <property type="match status" value="1"/>
</dbReference>
<evidence type="ECO:0000256" key="3">
    <source>
        <dbReference type="ARBA" id="ARBA00023082"/>
    </source>
</evidence>
<evidence type="ECO:0000256" key="1">
    <source>
        <dbReference type="ARBA" id="ARBA00010641"/>
    </source>
</evidence>
<dbReference type="Proteomes" id="UP000823847">
    <property type="component" value="Unassembled WGS sequence"/>
</dbReference>
<dbReference type="InterPro" id="IPR036388">
    <property type="entry name" value="WH-like_DNA-bd_sf"/>
</dbReference>
<evidence type="ECO:0000313" key="9">
    <source>
        <dbReference type="EMBL" id="HIX85682.1"/>
    </source>
</evidence>
<dbReference type="InterPro" id="IPR039425">
    <property type="entry name" value="RNA_pol_sigma-70-like"/>
</dbReference>
<dbReference type="SUPFAM" id="SSF88946">
    <property type="entry name" value="Sigma2 domain of RNA polymerase sigma factors"/>
    <property type="match status" value="1"/>
</dbReference>
<dbReference type="SUPFAM" id="SSF88659">
    <property type="entry name" value="Sigma3 and sigma4 domains of RNA polymerase sigma factors"/>
    <property type="match status" value="1"/>
</dbReference>
<dbReference type="GO" id="GO:0003677">
    <property type="term" value="F:DNA binding"/>
    <property type="evidence" value="ECO:0007669"/>
    <property type="project" value="UniProtKB-KW"/>
</dbReference>
<evidence type="ECO:0000256" key="2">
    <source>
        <dbReference type="ARBA" id="ARBA00023015"/>
    </source>
</evidence>
<feature type="domain" description="RNA polymerase sigma factor 70 region 4 type 2" evidence="8">
    <location>
        <begin position="124"/>
        <end position="175"/>
    </location>
</feature>
<dbReference type="GO" id="GO:0006352">
    <property type="term" value="P:DNA-templated transcription initiation"/>
    <property type="evidence" value="ECO:0007669"/>
    <property type="project" value="InterPro"/>
</dbReference>
<keyword evidence="3 6" id="KW-0731">Sigma factor</keyword>
<dbReference type="Gene3D" id="1.10.1740.10">
    <property type="match status" value="1"/>
</dbReference>
<gene>
    <name evidence="9" type="ORF">H9848_03605</name>
</gene>
<feature type="domain" description="RNA polymerase sigma-70 region 2" evidence="7">
    <location>
        <begin position="24"/>
        <end position="90"/>
    </location>
</feature>
<organism evidence="9 10">
    <name type="scientific">Candidatus Parabacteroides intestinigallinarum</name>
    <dbReference type="NCBI Taxonomy" id="2838722"/>
    <lineage>
        <taxon>Bacteria</taxon>
        <taxon>Pseudomonadati</taxon>
        <taxon>Bacteroidota</taxon>
        <taxon>Bacteroidia</taxon>
        <taxon>Bacteroidales</taxon>
        <taxon>Tannerellaceae</taxon>
        <taxon>Parabacteroides</taxon>
    </lineage>
</organism>
<evidence type="ECO:0000259" key="8">
    <source>
        <dbReference type="Pfam" id="PF08281"/>
    </source>
</evidence>
<keyword evidence="4 6" id="KW-0238">DNA-binding</keyword>
<evidence type="ECO:0000259" key="7">
    <source>
        <dbReference type="Pfam" id="PF04542"/>
    </source>
</evidence>
<proteinExistence type="inferred from homology"/>
<dbReference type="Gene3D" id="1.10.10.10">
    <property type="entry name" value="Winged helix-like DNA-binding domain superfamily/Winged helix DNA-binding domain"/>
    <property type="match status" value="1"/>
</dbReference>
<dbReference type="InterPro" id="IPR013325">
    <property type="entry name" value="RNA_pol_sigma_r2"/>
</dbReference>
<protein>
    <recommendedName>
        <fullName evidence="6">RNA polymerase sigma factor</fullName>
    </recommendedName>
</protein>
<reference evidence="9" key="1">
    <citation type="journal article" date="2021" name="PeerJ">
        <title>Extensive microbial diversity within the chicken gut microbiome revealed by metagenomics and culture.</title>
        <authorList>
            <person name="Gilroy R."/>
            <person name="Ravi A."/>
            <person name="Getino M."/>
            <person name="Pursley I."/>
            <person name="Horton D.L."/>
            <person name="Alikhan N.F."/>
            <person name="Baker D."/>
            <person name="Gharbi K."/>
            <person name="Hall N."/>
            <person name="Watson M."/>
            <person name="Adriaenssens E.M."/>
            <person name="Foster-Nyarko E."/>
            <person name="Jarju S."/>
            <person name="Secka A."/>
            <person name="Antonio M."/>
            <person name="Oren A."/>
            <person name="Chaudhuri R.R."/>
            <person name="La Ragione R."/>
            <person name="Hildebrand F."/>
            <person name="Pallen M.J."/>
        </authorList>
    </citation>
    <scope>NUCLEOTIDE SEQUENCE</scope>
    <source>
        <strain evidence="9">ChiHecec2B26-12326</strain>
    </source>
</reference>